<dbReference type="Gene3D" id="3.30.390.30">
    <property type="match status" value="1"/>
</dbReference>
<feature type="domain" description="Reductase C-terminal" evidence="1">
    <location>
        <begin position="1"/>
        <end position="72"/>
    </location>
</feature>
<dbReference type="InterPro" id="IPR028202">
    <property type="entry name" value="Reductase_C"/>
</dbReference>
<dbReference type="Proteomes" id="UP000465810">
    <property type="component" value="Unassembled WGS sequence"/>
</dbReference>
<evidence type="ECO:0000259" key="1">
    <source>
        <dbReference type="Pfam" id="PF14759"/>
    </source>
</evidence>
<protein>
    <submittedName>
        <fullName evidence="2">NAD(P)/FAD-dependent oxidoreductase</fullName>
    </submittedName>
</protein>
<dbReference type="RefSeq" id="WP_272916645.1">
    <property type="nucleotide sequence ID" value="NZ_WVTD01000002.1"/>
</dbReference>
<organism evidence="2 3">
    <name type="scientific">Novosphingobium silvae</name>
    <dbReference type="NCBI Taxonomy" id="2692619"/>
    <lineage>
        <taxon>Bacteria</taxon>
        <taxon>Pseudomonadati</taxon>
        <taxon>Pseudomonadota</taxon>
        <taxon>Alphaproteobacteria</taxon>
        <taxon>Sphingomonadales</taxon>
        <taxon>Sphingomonadaceae</taxon>
        <taxon>Novosphingobium</taxon>
    </lineage>
</organism>
<keyword evidence="3" id="KW-1185">Reference proteome</keyword>
<dbReference type="SUPFAM" id="SSF55424">
    <property type="entry name" value="FAD/NAD-linked reductases, dimerisation (C-terminal) domain"/>
    <property type="match status" value="1"/>
</dbReference>
<dbReference type="EMBL" id="WVTD01000002">
    <property type="protein sequence ID" value="MYL97130.1"/>
    <property type="molecule type" value="Genomic_DNA"/>
</dbReference>
<gene>
    <name evidence="2" type="ORF">GR702_05010</name>
</gene>
<proteinExistence type="predicted"/>
<accession>A0A7X4GEX1</accession>
<evidence type="ECO:0000313" key="3">
    <source>
        <dbReference type="Proteomes" id="UP000465810"/>
    </source>
</evidence>
<feature type="non-terminal residue" evidence="2">
    <location>
        <position position="1"/>
    </location>
</feature>
<evidence type="ECO:0000313" key="2">
    <source>
        <dbReference type="EMBL" id="MYL97130.1"/>
    </source>
</evidence>
<name>A0A7X4GEX1_9SPHN</name>
<comment type="caution">
    <text evidence="2">The sequence shown here is derived from an EMBL/GenBank/DDBJ whole genome shotgun (WGS) entry which is preliminary data.</text>
</comment>
<dbReference type="InterPro" id="IPR016156">
    <property type="entry name" value="FAD/NAD-linked_Rdtase_dimer_sf"/>
</dbReference>
<reference evidence="2 3" key="1">
    <citation type="submission" date="2019-12" db="EMBL/GenBank/DDBJ databases">
        <authorList>
            <person name="Feng G."/>
            <person name="Zhu H."/>
        </authorList>
    </citation>
    <scope>NUCLEOTIDE SEQUENCE [LARGE SCALE GENOMIC DNA]</scope>
    <source>
        <strain evidence="2 3">FGD1</strain>
    </source>
</reference>
<sequence length="72" mass="7625">AGINVGFDQTVIRGDMDARSFSVVYLKDGRVVALDCVNAVKEYVQGRKLVEAGLSPDPAVLADAGTALKELM</sequence>
<dbReference type="AlphaFoldDB" id="A0A7X4GEX1"/>
<dbReference type="Pfam" id="PF14759">
    <property type="entry name" value="Reductase_C"/>
    <property type="match status" value="1"/>
</dbReference>